<name>A0A5B8FGP0_9RHOB</name>
<protein>
    <submittedName>
        <fullName evidence="1">Uncharacterized protein</fullName>
    </submittedName>
</protein>
<keyword evidence="2" id="KW-1185">Reference proteome</keyword>
<accession>A0A5B8FGP0</accession>
<evidence type="ECO:0000313" key="2">
    <source>
        <dbReference type="Proteomes" id="UP000305888"/>
    </source>
</evidence>
<dbReference type="RefSeq" id="WP_138577717.1">
    <property type="nucleotide sequence ID" value="NZ_CP040818.1"/>
</dbReference>
<dbReference type="AlphaFoldDB" id="A0A5B8FGP0"/>
<dbReference type="Proteomes" id="UP000305888">
    <property type="component" value="Chromosome"/>
</dbReference>
<gene>
    <name evidence="1" type="ORF">FDP22_06545</name>
</gene>
<organism evidence="1 2">
    <name type="scientific">Paroceanicella profunda</name>
    <dbReference type="NCBI Taxonomy" id="2579971"/>
    <lineage>
        <taxon>Bacteria</taxon>
        <taxon>Pseudomonadati</taxon>
        <taxon>Pseudomonadota</taxon>
        <taxon>Alphaproteobacteria</taxon>
        <taxon>Rhodobacterales</taxon>
        <taxon>Paracoccaceae</taxon>
        <taxon>Paroceanicella</taxon>
    </lineage>
</organism>
<dbReference type="OrthoDB" id="678788at2"/>
<reference evidence="1 2" key="1">
    <citation type="submission" date="2019-06" db="EMBL/GenBank/DDBJ databases">
        <title>Genome sequence of Rhodobacteraceae bacterium D4M1.</title>
        <authorList>
            <person name="Cao J."/>
        </authorList>
    </citation>
    <scope>NUCLEOTIDE SEQUENCE [LARGE SCALE GENOMIC DNA]</scope>
    <source>
        <strain evidence="1 2">D4M1</strain>
    </source>
</reference>
<proteinExistence type="predicted"/>
<evidence type="ECO:0000313" key="1">
    <source>
        <dbReference type="EMBL" id="QDL91471.1"/>
    </source>
</evidence>
<dbReference type="EMBL" id="CP040818">
    <property type="protein sequence ID" value="QDL91471.1"/>
    <property type="molecule type" value="Genomic_DNA"/>
</dbReference>
<sequence>MDDCVKIIVPLKGGPMGSPDEIAALMAVGDRLGVFLEGDGSGEFDGDEYGEGTFVIYLYGPDADRLFAAVEPMLRAEPLVQGCRAVKCHGDPAHPEGREIVLPFLST</sequence>
<dbReference type="KEGG" id="ppru:FDP22_06545"/>